<proteinExistence type="predicted"/>
<reference evidence="2" key="1">
    <citation type="submission" date="2020-12" db="EMBL/GenBank/DDBJ databases">
        <title>M. sibirica DSM 26468T genome.</title>
        <authorList>
            <person name="Thieme N."/>
            <person name="Rettenmaier R."/>
            <person name="Zverlov V."/>
            <person name="Liebl W."/>
        </authorList>
    </citation>
    <scope>NUCLEOTIDE SEQUENCE</scope>
    <source>
        <strain evidence="2">DSM 26468</strain>
    </source>
</reference>
<comment type="caution">
    <text evidence="2">The sequence shown here is derived from an EMBL/GenBank/DDBJ whole genome shotgun (WGS) entry which is preliminary data.</text>
</comment>
<dbReference type="AlphaFoldDB" id="A0A8J7H3P0"/>
<feature type="transmembrane region" description="Helical" evidence="1">
    <location>
        <begin position="7"/>
        <end position="27"/>
    </location>
</feature>
<evidence type="ECO:0000256" key="1">
    <source>
        <dbReference type="SAM" id="Phobius"/>
    </source>
</evidence>
<evidence type="ECO:0000313" key="2">
    <source>
        <dbReference type="EMBL" id="MBH1941625.1"/>
    </source>
</evidence>
<keyword evidence="1" id="KW-0812">Transmembrane</keyword>
<keyword evidence="1" id="KW-0472">Membrane</keyword>
<sequence>MKSKKIFIIMILILLVGAILYHIPIGINKTVSVCTLEGKKSIVTLHVRWQKSFFRPTELKGTIMEGNVTYRSINDMNSSYDYGSFIDNLTRKRNKEEHIPLFVIDGKDNHDLFDNIISLSVSDMSFTKINLYIANGDDINTYYGPAKTAEEAETLAMNFYHD</sequence>
<evidence type="ECO:0000313" key="3">
    <source>
        <dbReference type="Proteomes" id="UP000623269"/>
    </source>
</evidence>
<dbReference type="EMBL" id="JAEAGR010000013">
    <property type="protein sequence ID" value="MBH1941625.1"/>
    <property type="molecule type" value="Genomic_DNA"/>
</dbReference>
<organism evidence="2 3">
    <name type="scientific">Mobilitalea sibirica</name>
    <dbReference type="NCBI Taxonomy" id="1462919"/>
    <lineage>
        <taxon>Bacteria</taxon>
        <taxon>Bacillati</taxon>
        <taxon>Bacillota</taxon>
        <taxon>Clostridia</taxon>
        <taxon>Lachnospirales</taxon>
        <taxon>Lachnospiraceae</taxon>
        <taxon>Mobilitalea</taxon>
    </lineage>
</organism>
<protein>
    <submittedName>
        <fullName evidence="2">Uncharacterized protein</fullName>
    </submittedName>
</protein>
<keyword evidence="1" id="KW-1133">Transmembrane helix</keyword>
<accession>A0A8J7H3P0</accession>
<dbReference type="Proteomes" id="UP000623269">
    <property type="component" value="Unassembled WGS sequence"/>
</dbReference>
<keyword evidence="3" id="KW-1185">Reference proteome</keyword>
<dbReference type="RefSeq" id="WP_197661874.1">
    <property type="nucleotide sequence ID" value="NZ_JAEAGR010000013.1"/>
</dbReference>
<name>A0A8J7H3P0_9FIRM</name>
<gene>
    <name evidence="2" type="ORF">I5677_12050</name>
</gene>